<dbReference type="Pfam" id="PF00196">
    <property type="entry name" value="GerE"/>
    <property type="match status" value="1"/>
</dbReference>
<dbReference type="AlphaFoldDB" id="A0A426U5A4"/>
<dbReference type="CDD" id="cd17535">
    <property type="entry name" value="REC_NarL-like"/>
    <property type="match status" value="1"/>
</dbReference>
<keyword evidence="4" id="KW-0804">Transcription</keyword>
<evidence type="ECO:0000259" key="6">
    <source>
        <dbReference type="PROSITE" id="PS50043"/>
    </source>
</evidence>
<evidence type="ECO:0000256" key="1">
    <source>
        <dbReference type="ARBA" id="ARBA00022553"/>
    </source>
</evidence>
<evidence type="ECO:0000313" key="8">
    <source>
        <dbReference type="EMBL" id="RRR75140.1"/>
    </source>
</evidence>
<dbReference type="GO" id="GO:0000160">
    <property type="term" value="P:phosphorelay signal transduction system"/>
    <property type="evidence" value="ECO:0007669"/>
    <property type="project" value="InterPro"/>
</dbReference>
<dbReference type="SMART" id="SM00421">
    <property type="entry name" value="HTH_LUXR"/>
    <property type="match status" value="1"/>
</dbReference>
<dbReference type="Gene3D" id="3.40.50.2300">
    <property type="match status" value="1"/>
</dbReference>
<dbReference type="PROSITE" id="PS50110">
    <property type="entry name" value="RESPONSE_REGULATORY"/>
    <property type="match status" value="1"/>
</dbReference>
<dbReference type="EMBL" id="RSAS01000211">
    <property type="protein sequence ID" value="RRR75140.1"/>
    <property type="molecule type" value="Genomic_DNA"/>
</dbReference>
<evidence type="ECO:0000259" key="7">
    <source>
        <dbReference type="PROSITE" id="PS50110"/>
    </source>
</evidence>
<dbReference type="PROSITE" id="PS50043">
    <property type="entry name" value="HTH_LUXR_2"/>
    <property type="match status" value="1"/>
</dbReference>
<feature type="domain" description="Response regulatory" evidence="7">
    <location>
        <begin position="4"/>
        <end position="120"/>
    </location>
</feature>
<dbReference type="CDD" id="cd06170">
    <property type="entry name" value="LuxR_C_like"/>
    <property type="match status" value="1"/>
</dbReference>
<dbReference type="InterPro" id="IPR058245">
    <property type="entry name" value="NreC/VraR/RcsB-like_REC"/>
</dbReference>
<dbReference type="GO" id="GO:0003677">
    <property type="term" value="F:DNA binding"/>
    <property type="evidence" value="ECO:0007669"/>
    <property type="project" value="UniProtKB-KW"/>
</dbReference>
<feature type="modified residue" description="4-aspartylphosphate" evidence="5">
    <location>
        <position position="55"/>
    </location>
</feature>
<keyword evidence="1 5" id="KW-0597">Phosphoprotein</keyword>
<evidence type="ECO:0000256" key="4">
    <source>
        <dbReference type="ARBA" id="ARBA00023163"/>
    </source>
</evidence>
<reference evidence="8 9" key="1">
    <citation type="submission" date="2018-12" db="EMBL/GenBank/DDBJ databases">
        <title>Genome Sequence of Candidatus Viridilinea halotolerans isolated from saline sulfide-rich spring.</title>
        <authorList>
            <person name="Grouzdev D.S."/>
            <person name="Burganskaya E.I."/>
            <person name="Krutkina M.S."/>
            <person name="Sukhacheva M.V."/>
            <person name="Gorlenko V.M."/>
        </authorList>
    </citation>
    <scope>NUCLEOTIDE SEQUENCE [LARGE SCALE GENOMIC DNA]</scope>
    <source>
        <strain evidence="8">Chok-6</strain>
    </source>
</reference>
<keyword evidence="3 8" id="KW-0238">DNA-binding</keyword>
<dbReference type="GO" id="GO:0006355">
    <property type="term" value="P:regulation of DNA-templated transcription"/>
    <property type="evidence" value="ECO:0007669"/>
    <property type="project" value="InterPro"/>
</dbReference>
<dbReference type="PROSITE" id="PS00622">
    <property type="entry name" value="HTH_LUXR_1"/>
    <property type="match status" value="1"/>
</dbReference>
<accession>A0A426U5A4</accession>
<dbReference type="InterPro" id="IPR001789">
    <property type="entry name" value="Sig_transdc_resp-reg_receiver"/>
</dbReference>
<evidence type="ECO:0000256" key="3">
    <source>
        <dbReference type="ARBA" id="ARBA00023125"/>
    </source>
</evidence>
<dbReference type="PANTHER" id="PTHR43214:SF24">
    <property type="entry name" value="TRANSCRIPTIONAL REGULATORY PROTEIN NARL-RELATED"/>
    <property type="match status" value="1"/>
</dbReference>
<dbReference type="InterPro" id="IPR039420">
    <property type="entry name" value="WalR-like"/>
</dbReference>
<name>A0A426U5A4_9CHLR</name>
<evidence type="ECO:0000256" key="2">
    <source>
        <dbReference type="ARBA" id="ARBA00023015"/>
    </source>
</evidence>
<dbReference type="PANTHER" id="PTHR43214">
    <property type="entry name" value="TWO-COMPONENT RESPONSE REGULATOR"/>
    <property type="match status" value="1"/>
</dbReference>
<gene>
    <name evidence="8" type="ORF">EI684_05420</name>
</gene>
<dbReference type="SMART" id="SM00448">
    <property type="entry name" value="REC"/>
    <property type="match status" value="1"/>
</dbReference>
<dbReference type="InterPro" id="IPR016032">
    <property type="entry name" value="Sig_transdc_resp-reg_C-effctor"/>
</dbReference>
<dbReference type="SUPFAM" id="SSF52172">
    <property type="entry name" value="CheY-like"/>
    <property type="match status" value="1"/>
</dbReference>
<dbReference type="Pfam" id="PF00072">
    <property type="entry name" value="Response_reg"/>
    <property type="match status" value="1"/>
</dbReference>
<proteinExistence type="predicted"/>
<dbReference type="SUPFAM" id="SSF46894">
    <property type="entry name" value="C-terminal effector domain of the bipartite response regulators"/>
    <property type="match status" value="1"/>
</dbReference>
<dbReference type="Proteomes" id="UP000280307">
    <property type="component" value="Unassembled WGS sequence"/>
</dbReference>
<dbReference type="InterPro" id="IPR000792">
    <property type="entry name" value="Tscrpt_reg_LuxR_C"/>
</dbReference>
<protein>
    <submittedName>
        <fullName evidence="8">DNA-binding response regulator</fullName>
    </submittedName>
</protein>
<evidence type="ECO:0000313" key="9">
    <source>
        <dbReference type="Proteomes" id="UP000280307"/>
    </source>
</evidence>
<feature type="domain" description="HTH luxR-type" evidence="6">
    <location>
        <begin position="158"/>
        <end position="223"/>
    </location>
</feature>
<evidence type="ECO:0000256" key="5">
    <source>
        <dbReference type="PROSITE-ProRule" id="PRU00169"/>
    </source>
</evidence>
<comment type="caution">
    <text evidence="8">The sequence shown here is derived from an EMBL/GenBank/DDBJ whole genome shotgun (WGS) entry which is preliminary data.</text>
</comment>
<sequence>MKIRVLIVDDQVLIRTGIATLLGRKADIEVVGQAGNGEEALAQVAALDPDVVLMDLMMPILDGVEATRRLTAQGPRPAVIILTTFRDDEHVLHGLAAGARGYLLKDMDHKALAEAVRTVAAGGALINPEITAQLLPHLGRIAHASHVPAPAANAPVRQPERLALLTERERSILAMLAHGHSNHEISEQLLISIGTVKNHISNIFSKLDVRDRTQAALWALQHGLG</sequence>
<dbReference type="InterPro" id="IPR011006">
    <property type="entry name" value="CheY-like_superfamily"/>
</dbReference>
<organism evidence="8 9">
    <name type="scientific">Candidatus Viridilinea halotolerans</name>
    <dbReference type="NCBI Taxonomy" id="2491704"/>
    <lineage>
        <taxon>Bacteria</taxon>
        <taxon>Bacillati</taxon>
        <taxon>Chloroflexota</taxon>
        <taxon>Chloroflexia</taxon>
        <taxon>Chloroflexales</taxon>
        <taxon>Chloroflexineae</taxon>
        <taxon>Oscillochloridaceae</taxon>
        <taxon>Candidatus Viridilinea</taxon>
    </lineage>
</organism>
<keyword evidence="2" id="KW-0805">Transcription regulation</keyword>
<dbReference type="PRINTS" id="PR00038">
    <property type="entry name" value="HTHLUXR"/>
</dbReference>